<dbReference type="InterPro" id="IPR007862">
    <property type="entry name" value="Adenylate_kinase_lid-dom"/>
</dbReference>
<dbReference type="AlphaFoldDB" id="A0A0L0NNQ4"/>
<evidence type="ECO:0000313" key="9">
    <source>
        <dbReference type="EMBL" id="KND95781.1"/>
    </source>
</evidence>
<reference evidence="10" key="1">
    <citation type="journal article" date="2015" name="BMC Genomics">
        <title>Draft genome of a commonly misdiagnosed multidrug resistant pathogen Candida auris.</title>
        <authorList>
            <person name="Chatterjee S."/>
            <person name="Alampalli S.V."/>
            <person name="Nageshan R.K."/>
            <person name="Chettiar S.T."/>
            <person name="Joshi S."/>
            <person name="Tatu U.S."/>
        </authorList>
    </citation>
    <scope>NUCLEOTIDE SEQUENCE [LARGE SCALE GENOMIC DNA]</scope>
    <source>
        <strain evidence="10">6684</strain>
    </source>
</reference>
<feature type="binding site" evidence="7">
    <location>
        <position position="195"/>
    </location>
    <ligand>
        <name>AMP</name>
        <dbReference type="ChEBI" id="CHEBI:456215"/>
    </ligand>
</feature>
<comment type="catalytic activity">
    <reaction evidence="7">
        <text>a ribonucleoside 5'-triphosphate + AMP = a ribonucleoside 5'-diphosphate + ADP</text>
        <dbReference type="Rhea" id="RHEA:13749"/>
        <dbReference type="ChEBI" id="CHEBI:57930"/>
        <dbReference type="ChEBI" id="CHEBI:61557"/>
        <dbReference type="ChEBI" id="CHEBI:456215"/>
        <dbReference type="ChEBI" id="CHEBI:456216"/>
        <dbReference type="EC" id="2.7.4.10"/>
    </reaction>
</comment>
<dbReference type="EC" id="2.7.4.10" evidence="7"/>
<dbReference type="VEuPathDB" id="FungiDB:QG37_07882"/>
<organism evidence="9 10">
    <name type="scientific">Candidozyma auris</name>
    <name type="common">Yeast</name>
    <name type="synonym">Candida auris</name>
    <dbReference type="NCBI Taxonomy" id="498019"/>
    <lineage>
        <taxon>Eukaryota</taxon>
        <taxon>Fungi</taxon>
        <taxon>Dikarya</taxon>
        <taxon>Ascomycota</taxon>
        <taxon>Saccharomycotina</taxon>
        <taxon>Pichiomycetes</taxon>
        <taxon>Metschnikowiaceae</taxon>
        <taxon>Candidozyma</taxon>
    </lineage>
</organism>
<evidence type="ECO:0000256" key="5">
    <source>
        <dbReference type="ARBA" id="ARBA00023128"/>
    </source>
</evidence>
<dbReference type="PRINTS" id="PR00094">
    <property type="entry name" value="ADENYLTKNASE"/>
</dbReference>
<dbReference type="GO" id="GO:0006172">
    <property type="term" value="P:ADP biosynthetic process"/>
    <property type="evidence" value="ECO:0007669"/>
    <property type="project" value="UniProtKB-UniRule"/>
</dbReference>
<feature type="region of interest" description="LID" evidence="7">
    <location>
        <begin position="161"/>
        <end position="198"/>
    </location>
</feature>
<keyword evidence="3 7" id="KW-0547">Nucleotide-binding</keyword>
<feature type="binding site" evidence="7">
    <location>
        <position position="68"/>
    </location>
    <ligand>
        <name>AMP</name>
        <dbReference type="ChEBI" id="CHEBI:456215"/>
    </ligand>
</feature>
<keyword evidence="2 7" id="KW-0808">Transferase</keyword>
<dbReference type="Gene3D" id="3.40.50.300">
    <property type="entry name" value="P-loop containing nucleotide triphosphate hydrolases"/>
    <property type="match status" value="1"/>
</dbReference>
<dbReference type="NCBIfam" id="TIGR01351">
    <property type="entry name" value="adk"/>
    <property type="match status" value="1"/>
</dbReference>
<dbReference type="GO" id="GO:0046041">
    <property type="term" value="P:ITP metabolic process"/>
    <property type="evidence" value="ECO:0007669"/>
    <property type="project" value="UniProtKB-UniRule"/>
</dbReference>
<dbReference type="InterPro" id="IPR006259">
    <property type="entry name" value="Adenyl_kin_sub"/>
</dbReference>
<dbReference type="CDD" id="cd01428">
    <property type="entry name" value="ADK"/>
    <property type="match status" value="1"/>
</dbReference>
<dbReference type="InterPro" id="IPR033690">
    <property type="entry name" value="Adenylat_kinase_CS"/>
</dbReference>
<dbReference type="GO" id="GO:0046899">
    <property type="term" value="F:nucleoside triphosphate adenylate kinase activity"/>
    <property type="evidence" value="ECO:0007669"/>
    <property type="project" value="UniProtKB-UniRule"/>
</dbReference>
<dbReference type="GO" id="GO:0004017">
    <property type="term" value="F:AMP kinase activity"/>
    <property type="evidence" value="ECO:0007669"/>
    <property type="project" value="InterPro"/>
</dbReference>
<keyword evidence="4 7" id="KW-0418">Kinase</keyword>
<dbReference type="GO" id="GO:0005525">
    <property type="term" value="F:GTP binding"/>
    <property type="evidence" value="ECO:0007669"/>
    <property type="project" value="UniProtKB-KW"/>
</dbReference>
<feature type="binding site" evidence="7">
    <location>
        <begin position="120"/>
        <end position="123"/>
    </location>
    <ligand>
        <name>AMP</name>
        <dbReference type="ChEBI" id="CHEBI:456215"/>
    </ligand>
</feature>
<gene>
    <name evidence="7" type="primary">ADK2</name>
    <name evidence="9" type="ORF">QG37_07882</name>
</gene>
<dbReference type="SUPFAM" id="SSF57774">
    <property type="entry name" value="Microbial and mitochondrial ADK, insert 'zinc finger' domain"/>
    <property type="match status" value="1"/>
</dbReference>
<dbReference type="SUPFAM" id="SSF52540">
    <property type="entry name" value="P-loop containing nucleoside triphosphate hydrolases"/>
    <property type="match status" value="1"/>
</dbReference>
<comment type="similarity">
    <text evidence="7">Belongs to the adenylate kinase family. AK3 subfamily.</text>
</comment>
<dbReference type="VEuPathDB" id="FungiDB:CJI96_0001297"/>
<dbReference type="Proteomes" id="UP000037122">
    <property type="component" value="Unassembled WGS sequence"/>
</dbReference>
<feature type="binding site" evidence="7">
    <location>
        <position position="162"/>
    </location>
    <ligand>
        <name>GTP</name>
        <dbReference type="ChEBI" id="CHEBI:37565"/>
    </ligand>
</feature>
<evidence type="ECO:0000256" key="2">
    <source>
        <dbReference type="ARBA" id="ARBA00022679"/>
    </source>
</evidence>
<dbReference type="FunFam" id="3.40.50.300:FF:000106">
    <property type="entry name" value="Adenylate kinase mitochondrial"/>
    <property type="match status" value="1"/>
</dbReference>
<dbReference type="VEuPathDB" id="FungiDB:CJJ09_003599"/>
<dbReference type="InterPro" id="IPR028586">
    <property type="entry name" value="AK3/Ak4_mitochondrial"/>
</dbReference>
<feature type="domain" description="Adenylate kinase active site lid" evidence="8">
    <location>
        <begin position="162"/>
        <end position="197"/>
    </location>
</feature>
<dbReference type="PANTHER" id="PTHR23359">
    <property type="entry name" value="NUCLEOTIDE KINASE"/>
    <property type="match status" value="1"/>
</dbReference>
<dbReference type="Pfam" id="PF05191">
    <property type="entry name" value="ADK_lid"/>
    <property type="match status" value="1"/>
</dbReference>
<dbReference type="GO" id="GO:0005759">
    <property type="term" value="C:mitochondrial matrix"/>
    <property type="evidence" value="ECO:0007669"/>
    <property type="project" value="UniProtKB-SubCell"/>
</dbReference>
<evidence type="ECO:0000256" key="3">
    <source>
        <dbReference type="ARBA" id="ARBA00022741"/>
    </source>
</evidence>
<dbReference type="GO" id="GO:0046033">
    <property type="term" value="P:AMP metabolic process"/>
    <property type="evidence" value="ECO:0007669"/>
    <property type="project" value="UniProtKB-UniRule"/>
</dbReference>
<sequence>MDAKYKYSTISTHFTADFAHSQRKTMKLAKQLRLLLLGAPGSGKGTQTSRLVKAFPTLNSLSSGDILRAEVARGTPLGLQASKLIEEGKLVPDETMVGVIKNHLLENDWLNGDSLWLLDGFPRTGAQAKDLDKVLHENRADINLVVELDVDQKKILERVEARWIHPALGRVYNLDYNPPKEPYRDDETGEKLEKRKDDTAEVFGKRLDKYNEEILSLREYYSKKGILHPVAGETSDIIFPKIKKLIEEKFGTASEGSS</sequence>
<keyword evidence="5 7" id="KW-0496">Mitochondrion</keyword>
<dbReference type="InterPro" id="IPR036193">
    <property type="entry name" value="ADK_active_lid_dom_sf"/>
</dbReference>
<feature type="binding site" evidence="7">
    <location>
        <position position="235"/>
    </location>
    <ligand>
        <name>GTP</name>
        <dbReference type="ChEBI" id="CHEBI:37565"/>
    </ligand>
</feature>
<dbReference type="EMBL" id="LGST01000065">
    <property type="protein sequence ID" value="KND95781.1"/>
    <property type="molecule type" value="Genomic_DNA"/>
</dbReference>
<feature type="binding site" evidence="7">
    <location>
        <begin position="41"/>
        <end position="46"/>
    </location>
    <ligand>
        <name>GTP</name>
        <dbReference type="ChEBI" id="CHEBI:37565"/>
    </ligand>
</feature>
<evidence type="ECO:0000256" key="4">
    <source>
        <dbReference type="ARBA" id="ARBA00022777"/>
    </source>
</evidence>
<name>A0A0L0NNQ4_CANAR</name>
<comment type="subunit">
    <text evidence="7">Monomer.</text>
</comment>
<dbReference type="VEuPathDB" id="FungiDB:CJI97_001259"/>
<evidence type="ECO:0000259" key="8">
    <source>
        <dbReference type="Pfam" id="PF05191"/>
    </source>
</evidence>
<proteinExistence type="inferred from homology"/>
<protein>
    <recommendedName>
        <fullName evidence="7">GTP:AMP phosphotransferase, mitochondrial</fullName>
        <ecNumber evidence="7">2.7.4.10</ecNumber>
    </recommendedName>
    <alternativeName>
        <fullName evidence="7">Adenylate kinase 3</fullName>
        <shortName evidence="7">AK 3</shortName>
    </alternativeName>
</protein>
<evidence type="ECO:0000256" key="1">
    <source>
        <dbReference type="ARBA" id="ARBA00004305"/>
    </source>
</evidence>
<feature type="binding site" evidence="7">
    <location>
        <begin position="89"/>
        <end position="91"/>
    </location>
    <ligand>
        <name>AMP</name>
        <dbReference type="ChEBI" id="CHEBI:456215"/>
    </ligand>
</feature>
<accession>A0A0L0NNQ4</accession>
<dbReference type="InterPro" id="IPR027417">
    <property type="entry name" value="P-loop_NTPase"/>
</dbReference>
<dbReference type="InterPro" id="IPR000850">
    <property type="entry name" value="Adenylat/UMP-CMP_kin"/>
</dbReference>
<comment type="caution">
    <text evidence="9">The sequence shown here is derived from an EMBL/GenBank/DDBJ whole genome shotgun (WGS) entry which is preliminary data.</text>
</comment>
<dbReference type="GO" id="GO:0005524">
    <property type="term" value="F:ATP binding"/>
    <property type="evidence" value="ECO:0007669"/>
    <property type="project" value="InterPro"/>
</dbReference>
<evidence type="ECO:0000256" key="6">
    <source>
        <dbReference type="ARBA" id="ARBA00023134"/>
    </source>
</evidence>
<feature type="binding site" evidence="7">
    <location>
        <position position="63"/>
    </location>
    <ligand>
        <name>AMP</name>
        <dbReference type="ChEBI" id="CHEBI:456215"/>
    </ligand>
</feature>
<comment type="domain">
    <text evidence="7">Consists of three domains, a large central CORE domain and two small peripheral domains, NMPbind and LID, which undergo movements during catalysis. The LID domain closes over the site of phosphoryl transfer upon GTP binding. Assembling and dissambling the active center during each catalytic cycle provides an effective means to prevent GTP hydrolysis.</text>
</comment>
<feature type="binding site" evidence="7">
    <location>
        <begin position="171"/>
        <end position="172"/>
    </location>
    <ligand>
        <name>GTP</name>
        <dbReference type="ChEBI" id="CHEBI:37565"/>
    </ligand>
</feature>
<dbReference type="PROSITE" id="PS00113">
    <property type="entry name" value="ADENYLATE_KINASE"/>
    <property type="match status" value="1"/>
</dbReference>
<dbReference type="VEuPathDB" id="FungiDB:B9J08_001345"/>
<dbReference type="HAMAP" id="MF_03169">
    <property type="entry name" value="Adenylate_kinase_AK3"/>
    <property type="match status" value="1"/>
</dbReference>
<feature type="region of interest" description="NMPbind" evidence="7">
    <location>
        <begin position="62"/>
        <end position="91"/>
    </location>
</feature>
<dbReference type="HAMAP" id="MF_00235">
    <property type="entry name" value="Adenylate_kinase_Adk"/>
    <property type="match status" value="1"/>
</dbReference>
<feature type="binding site" evidence="7">
    <location>
        <position position="127"/>
    </location>
    <ligand>
        <name>AMP</name>
        <dbReference type="ChEBI" id="CHEBI:456215"/>
    </ligand>
</feature>
<evidence type="ECO:0000256" key="7">
    <source>
        <dbReference type="HAMAP-Rule" id="MF_03169"/>
    </source>
</evidence>
<keyword evidence="6 7" id="KW-0342">GTP-binding</keyword>
<feature type="binding site" evidence="7">
    <location>
        <position position="206"/>
    </location>
    <ligand>
        <name>AMP</name>
        <dbReference type="ChEBI" id="CHEBI:456215"/>
    </ligand>
</feature>
<dbReference type="VEuPathDB" id="FungiDB:CJJ07_004770"/>
<comment type="function">
    <text evidence="7">Involved in maintaining the homeostasis of cellular nucleotides by catalyzing the interconversion of nucleoside phosphates. Has GTP:AMP phosphotransferase and ITP:AMP phosphotransferase activities.</text>
</comment>
<evidence type="ECO:0000313" key="10">
    <source>
        <dbReference type="Proteomes" id="UP000037122"/>
    </source>
</evidence>
<dbReference type="GO" id="GO:0046039">
    <property type="term" value="P:GTP metabolic process"/>
    <property type="evidence" value="ECO:0007669"/>
    <property type="project" value="UniProtKB-UniRule"/>
</dbReference>
<comment type="subcellular location">
    <subcellularLocation>
        <location evidence="1 7">Mitochondrion matrix</location>
    </subcellularLocation>
</comment>
<dbReference type="Pfam" id="PF00406">
    <property type="entry name" value="ADK"/>
    <property type="match status" value="1"/>
</dbReference>